<evidence type="ECO:0000313" key="4">
    <source>
        <dbReference type="Proteomes" id="UP000017127"/>
    </source>
</evidence>
<feature type="transmembrane region" description="Helical" evidence="2">
    <location>
        <begin position="175"/>
        <end position="197"/>
    </location>
</feature>
<feature type="transmembrane region" description="Helical" evidence="2">
    <location>
        <begin position="275"/>
        <end position="293"/>
    </location>
</feature>
<comment type="caution">
    <text evidence="3">The sequence shown here is derived from an EMBL/GenBank/DDBJ whole genome shotgun (WGS) entry which is preliminary data.</text>
</comment>
<dbReference type="EMBL" id="AUZM01000005">
    <property type="protein sequence ID" value="ERT09106.1"/>
    <property type="molecule type" value="Genomic_DNA"/>
</dbReference>
<dbReference type="RefSeq" id="WP_023064651.1">
    <property type="nucleotide sequence ID" value="NZ_AUZM01000005.1"/>
</dbReference>
<evidence type="ECO:0000256" key="2">
    <source>
        <dbReference type="SAM" id="Phobius"/>
    </source>
</evidence>
<feature type="transmembrane region" description="Helical" evidence="2">
    <location>
        <begin position="209"/>
        <end position="227"/>
    </location>
</feature>
<evidence type="ECO:0000313" key="3">
    <source>
        <dbReference type="EMBL" id="ERT09106.1"/>
    </source>
</evidence>
<keyword evidence="2" id="KW-0472">Membrane</keyword>
<proteinExistence type="predicted"/>
<dbReference type="PANTHER" id="PTHR34365:SF7">
    <property type="entry name" value="GLYCINE-RICH DOMAIN-CONTAINING PROTEIN 1"/>
    <property type="match status" value="1"/>
</dbReference>
<organism evidence="3 4">
    <name type="scientific">Lyngbya aestuarii BL J</name>
    <dbReference type="NCBI Taxonomy" id="1348334"/>
    <lineage>
        <taxon>Bacteria</taxon>
        <taxon>Bacillati</taxon>
        <taxon>Cyanobacteriota</taxon>
        <taxon>Cyanophyceae</taxon>
        <taxon>Oscillatoriophycideae</taxon>
        <taxon>Oscillatoriales</taxon>
        <taxon>Microcoleaceae</taxon>
        <taxon>Lyngbya</taxon>
    </lineage>
</organism>
<evidence type="ECO:0000256" key="1">
    <source>
        <dbReference type="SAM" id="MobiDB-lite"/>
    </source>
</evidence>
<dbReference type="OrthoDB" id="278697at2"/>
<dbReference type="PATRIC" id="fig|1348334.3.peg.899"/>
<keyword evidence="4" id="KW-1185">Reference proteome</keyword>
<gene>
    <name evidence="3" type="ORF">M595_0920</name>
</gene>
<dbReference type="Proteomes" id="UP000017127">
    <property type="component" value="Unassembled WGS sequence"/>
</dbReference>
<evidence type="ECO:0008006" key="5">
    <source>
        <dbReference type="Google" id="ProtNLM"/>
    </source>
</evidence>
<keyword evidence="2" id="KW-1133">Transmembrane helix</keyword>
<dbReference type="AlphaFoldDB" id="U7QRR7"/>
<dbReference type="InterPro" id="IPR009836">
    <property type="entry name" value="GRDP-like"/>
</dbReference>
<accession>U7QRR7</accession>
<protein>
    <recommendedName>
        <fullName evidence="5">TIGR04222 domain-containing membrane protein</fullName>
    </recommendedName>
</protein>
<sequence>MNIQQQELYQRLQTFSLDEPNAKYSFSKRLARENGWTVEYTQQAIAEYKKFAFLAVVAEHPVTPSEQVDQVWHLHLAYTRYYWDKFCPNILQKPLHHSPTQGGSSEGKKFNDWYNKTLESYTQLFGEFPPVEIWPPAEIRFNHDIQVQRVNTEDYWIIPKFRNLNLPQFRFPKPAILGIGFLLTLALTACEVSLTNILNPLNFTGSEFLGFYFLLVLVAIVLGLGLKSLGKPSTSSSLGSRKPSFIEYLPALPVFAVLALGVAKIFMGISRGKPVGYLLIFCIITLMIALAFLPSSQSSRNVSHRSSGNKNSSSRYHSTNSSSNYNSSSSGSGFWFGGGGDCGGGSDGGSNGGSNGGGGDCGGGGCGGGGCGGGGCGGA</sequence>
<reference evidence="3 4" key="1">
    <citation type="journal article" date="2013" name="Front. Microbiol.">
        <title>Comparative genomic analyses of the cyanobacterium, Lyngbya aestuarii BL J, a powerful hydrogen producer.</title>
        <authorList>
            <person name="Kothari A."/>
            <person name="Vaughn M."/>
            <person name="Garcia-Pichel F."/>
        </authorList>
    </citation>
    <scope>NUCLEOTIDE SEQUENCE [LARGE SCALE GENOMIC DNA]</scope>
    <source>
        <strain evidence="3 4">BL J</strain>
    </source>
</reference>
<feature type="region of interest" description="Disordered" evidence="1">
    <location>
        <begin position="298"/>
        <end position="327"/>
    </location>
</feature>
<feature type="transmembrane region" description="Helical" evidence="2">
    <location>
        <begin position="248"/>
        <end position="269"/>
    </location>
</feature>
<dbReference type="PANTHER" id="PTHR34365">
    <property type="entry name" value="ENOLASE (DUF1399)"/>
    <property type="match status" value="1"/>
</dbReference>
<keyword evidence="2" id="KW-0812">Transmembrane</keyword>
<name>U7QRR7_9CYAN</name>